<evidence type="ECO:0000313" key="3">
    <source>
        <dbReference type="EMBL" id="AUX38751.1"/>
    </source>
</evidence>
<dbReference type="AlphaFoldDB" id="A0A2L0EHI5"/>
<gene>
    <name evidence="3" type="ORF">SOCE26_001290</name>
</gene>
<dbReference type="RefSeq" id="WP_159396513.1">
    <property type="nucleotide sequence ID" value="NZ_CP012673.1"/>
</dbReference>
<dbReference type="OrthoDB" id="5510995at2"/>
<feature type="compositionally biased region" description="Gly residues" evidence="1">
    <location>
        <begin position="42"/>
        <end position="74"/>
    </location>
</feature>
<evidence type="ECO:0000256" key="2">
    <source>
        <dbReference type="SAM" id="Phobius"/>
    </source>
</evidence>
<protein>
    <submittedName>
        <fullName evidence="3">Uncharacterized protein</fullName>
    </submittedName>
</protein>
<name>A0A2L0EHI5_SORCE</name>
<dbReference type="SUPFAM" id="SSF49785">
    <property type="entry name" value="Galactose-binding domain-like"/>
    <property type="match status" value="1"/>
</dbReference>
<feature type="transmembrane region" description="Helical" evidence="2">
    <location>
        <begin position="12"/>
        <end position="31"/>
    </location>
</feature>
<keyword evidence="2" id="KW-0472">Membrane</keyword>
<reference evidence="3 4" key="1">
    <citation type="submission" date="2015-09" db="EMBL/GenBank/DDBJ databases">
        <title>Sorangium comparison.</title>
        <authorList>
            <person name="Zaburannyi N."/>
            <person name="Bunk B."/>
            <person name="Overmann J."/>
            <person name="Mueller R."/>
        </authorList>
    </citation>
    <scope>NUCLEOTIDE SEQUENCE [LARGE SCALE GENOMIC DNA]</scope>
    <source>
        <strain evidence="3 4">So ce26</strain>
    </source>
</reference>
<dbReference type="Proteomes" id="UP000238348">
    <property type="component" value="Chromosome"/>
</dbReference>
<organism evidence="3 4">
    <name type="scientific">Sorangium cellulosum</name>
    <name type="common">Polyangium cellulosum</name>
    <dbReference type="NCBI Taxonomy" id="56"/>
    <lineage>
        <taxon>Bacteria</taxon>
        <taxon>Pseudomonadati</taxon>
        <taxon>Myxococcota</taxon>
        <taxon>Polyangia</taxon>
        <taxon>Polyangiales</taxon>
        <taxon>Polyangiaceae</taxon>
        <taxon>Sorangium</taxon>
    </lineage>
</organism>
<evidence type="ECO:0000313" key="4">
    <source>
        <dbReference type="Proteomes" id="UP000238348"/>
    </source>
</evidence>
<feature type="region of interest" description="Disordered" evidence="1">
    <location>
        <begin position="42"/>
        <end position="77"/>
    </location>
</feature>
<accession>A0A2L0EHI5</accession>
<dbReference type="Gene3D" id="2.60.120.430">
    <property type="entry name" value="Galactose-binding lectin"/>
    <property type="match status" value="1"/>
</dbReference>
<keyword evidence="2" id="KW-0812">Transmembrane</keyword>
<evidence type="ECO:0000256" key="1">
    <source>
        <dbReference type="SAM" id="MobiDB-lite"/>
    </source>
</evidence>
<proteinExistence type="predicted"/>
<dbReference type="InterPro" id="IPR008979">
    <property type="entry name" value="Galactose-bd-like_sf"/>
</dbReference>
<keyword evidence="2" id="KW-1133">Transmembrane helix</keyword>
<dbReference type="EMBL" id="CP012673">
    <property type="protein sequence ID" value="AUX38751.1"/>
    <property type="molecule type" value="Genomic_DNA"/>
</dbReference>
<sequence length="291" mass="31224">MITQRTQTVIRCVGGAAITILCIGCAQIFNFDKEYLIRNESSGGGGAGGDASGGGAGGDASGGGAGGGGAGGGPVELDCDVNEIPPGVDLHLSLIDDLEDGNNRIKYIERRHGYWVVFNDGTGVKQEPTNSARLVSAIDPPRPGSNGEISKKALHTSGEGFTTWGAGVSTDLNDTFYDASEYRGITFWARADGDSFTDLNVDFVDRQTVWDGGICVQEPTEPRTGCNDHFHTSVTLDSRWRYFHVTASCLVQQGFGMQFDGVKMDELKTLHFTVFGPQAFSIWIDDISFYR</sequence>